<comment type="caution">
    <text evidence="3">The sequence shown here is derived from an EMBL/GenBank/DDBJ whole genome shotgun (WGS) entry which is preliminary data.</text>
</comment>
<reference evidence="3" key="1">
    <citation type="submission" date="2023-10" db="EMBL/GenBank/DDBJ databases">
        <authorList>
            <person name="Chen Y."/>
            <person name="Shah S."/>
            <person name="Dougan E. K."/>
            <person name="Thang M."/>
            <person name="Chan C."/>
        </authorList>
    </citation>
    <scope>NUCLEOTIDE SEQUENCE [LARGE SCALE GENOMIC DNA]</scope>
</reference>
<protein>
    <recommendedName>
        <fullName evidence="2">Reverse transcriptase Ty1/copia-type domain-containing protein</fullName>
    </recommendedName>
</protein>
<keyword evidence="1" id="KW-0472">Membrane</keyword>
<feature type="transmembrane region" description="Helical" evidence="1">
    <location>
        <begin position="777"/>
        <end position="801"/>
    </location>
</feature>
<proteinExistence type="predicted"/>
<evidence type="ECO:0000313" key="4">
    <source>
        <dbReference type="Proteomes" id="UP001189429"/>
    </source>
</evidence>
<dbReference type="Pfam" id="PF07727">
    <property type="entry name" value="RVT_2"/>
    <property type="match status" value="1"/>
</dbReference>
<name>A0ABN9RZR7_9DINO</name>
<gene>
    <name evidence="3" type="ORF">PCOR1329_LOCUS25208</name>
</gene>
<dbReference type="EMBL" id="CAUYUJ010008780">
    <property type="protein sequence ID" value="CAK0824948.1"/>
    <property type="molecule type" value="Genomic_DNA"/>
</dbReference>
<sequence length="961" mass="106826">MSRYPVTEDGLTPYQHLKGRAYGGAICELGETVMYNIQNVAHHKADIRWGKAVWVGKDNRTDEHLLATAAGRMAARTISRRVEGQRWSRSLCNKVECTPWGFPAGPEAAPPPPRRGYIARAIIDRVGPAPGCDGCYGLGHPRTESCRDRIESLLKAEEDKDKQEAAQLQHPQEVEISLGSLRPPTSSLHQQHRLQHHLLSYMVQRQIKAGDLAGKPRRTHKVIAGLSVIVATALLAALTCDAIPYDDEMDTNKHSLYDRESTCQNVFGARSGRRLDPSLVKQGREKEHRQMEEFQIFDRVSKTFAKGKRVRGKWVDDERCDDDGVESVRSRFDVRGDTFAGAPPLAAFRLVVSFASSFYSTGTGCDGMLALYDMSVAFFHAYINEDIYAVPPKGEEPEGIVYQLKRALYVIRRASFLFQNLILEVMEKGGFARIKVKVQVYYHKERLLMEGLDVLDWLDELVTGRFKVKVMPRVGSPRQGGVESGSFLERTVKWCPEGFGIMHDCKHVETLVSTMLSRKIGDINTTKRTITPSCKTSGNDCRESSDEPSTEYATTYRSMAPTALYVARDRFDIQQAVGYLMRGMQHTQFEPFFEFQRMPVGGGFLFIGLHLIDGWSGQQGNRAPSVAEAEFAGIVNGTARGIWLRSVMLEMGFGVTLQHITGSSGAKGIASRPGCCMVRHLETKNLWVQEKVRYPTITMANFHTDVNRADMQTEPLEGPRFLKLLAFLPLRTPSSGRAQVFGVTLAATMLGGVQGSAVLPYNQAVIVVSSSTVAERIWTTMLTAMFGSTLAIPFLATWIVYRIYKAPLRFLKGLWELVKADEDENGLVARPPAGEEYEQSTDRLEIEDCWRPGRHTQTVPVPHYWTWSAVGLRAECERLRIYHGQLKVQMIVDLLIGELLLDPSGGAPAAGGARVQLLRGLAPGTAELYVDHAGQGLLSQDAWTLSFVDYVPPVGAGGPLK</sequence>
<dbReference type="InterPro" id="IPR013103">
    <property type="entry name" value="RVT_2"/>
</dbReference>
<evidence type="ECO:0000256" key="1">
    <source>
        <dbReference type="SAM" id="Phobius"/>
    </source>
</evidence>
<evidence type="ECO:0000259" key="2">
    <source>
        <dbReference type="Pfam" id="PF07727"/>
    </source>
</evidence>
<feature type="domain" description="Reverse transcriptase Ty1/copia-type" evidence="2">
    <location>
        <begin position="367"/>
        <end position="454"/>
    </location>
</feature>
<feature type="non-terminal residue" evidence="3">
    <location>
        <position position="961"/>
    </location>
</feature>
<accession>A0ABN9RZR7</accession>
<evidence type="ECO:0000313" key="3">
    <source>
        <dbReference type="EMBL" id="CAK0824948.1"/>
    </source>
</evidence>
<keyword evidence="1" id="KW-0812">Transmembrane</keyword>
<keyword evidence="1" id="KW-1133">Transmembrane helix</keyword>
<dbReference type="Proteomes" id="UP001189429">
    <property type="component" value="Unassembled WGS sequence"/>
</dbReference>
<organism evidence="3 4">
    <name type="scientific">Prorocentrum cordatum</name>
    <dbReference type="NCBI Taxonomy" id="2364126"/>
    <lineage>
        <taxon>Eukaryota</taxon>
        <taxon>Sar</taxon>
        <taxon>Alveolata</taxon>
        <taxon>Dinophyceae</taxon>
        <taxon>Prorocentrales</taxon>
        <taxon>Prorocentraceae</taxon>
        <taxon>Prorocentrum</taxon>
    </lineage>
</organism>
<keyword evidence="4" id="KW-1185">Reference proteome</keyword>